<accession>A0AAW1MEP1</accession>
<dbReference type="EMBL" id="JASPKY010000043">
    <property type="protein sequence ID" value="KAK9746010.1"/>
    <property type="molecule type" value="Genomic_DNA"/>
</dbReference>
<evidence type="ECO:0000313" key="2">
    <source>
        <dbReference type="EMBL" id="KAK9746010.1"/>
    </source>
</evidence>
<reference evidence="2 3" key="1">
    <citation type="journal article" date="2024" name="BMC Genomics">
        <title>De novo assembly and annotation of Popillia japonica's genome with initial clues to its potential as an invasive pest.</title>
        <authorList>
            <person name="Cucini C."/>
            <person name="Boschi S."/>
            <person name="Funari R."/>
            <person name="Cardaioli E."/>
            <person name="Iannotti N."/>
            <person name="Marturano G."/>
            <person name="Paoli F."/>
            <person name="Bruttini M."/>
            <person name="Carapelli A."/>
            <person name="Frati F."/>
            <person name="Nardi F."/>
        </authorList>
    </citation>
    <scope>NUCLEOTIDE SEQUENCE [LARGE SCALE GENOMIC DNA]</scope>
    <source>
        <strain evidence="2">DMR45628</strain>
    </source>
</reference>
<protein>
    <recommendedName>
        <fullName evidence="1">Retrovirus-related Pol polyprotein from transposon TNT 1-94-like beta-barrel domain-containing protein</fullName>
    </recommendedName>
</protein>
<feature type="domain" description="Retrovirus-related Pol polyprotein from transposon TNT 1-94-like beta-barrel" evidence="1">
    <location>
        <begin position="233"/>
        <end position="286"/>
    </location>
</feature>
<dbReference type="InterPro" id="IPR054722">
    <property type="entry name" value="PolX-like_BBD"/>
</dbReference>
<dbReference type="Pfam" id="PF22936">
    <property type="entry name" value="Pol_BBD"/>
    <property type="match status" value="1"/>
</dbReference>
<evidence type="ECO:0000259" key="1">
    <source>
        <dbReference type="Pfam" id="PF22936"/>
    </source>
</evidence>
<comment type="caution">
    <text evidence="2">The sequence shown here is derived from an EMBL/GenBank/DDBJ whole genome shotgun (WGS) entry which is preliminary data.</text>
</comment>
<dbReference type="PANTHER" id="PTHR47481:SF22">
    <property type="entry name" value="RETROTRANSPOSON GAG DOMAIN-CONTAINING PROTEIN"/>
    <property type="match status" value="1"/>
</dbReference>
<organism evidence="2 3">
    <name type="scientific">Popillia japonica</name>
    <name type="common">Japanese beetle</name>
    <dbReference type="NCBI Taxonomy" id="7064"/>
    <lineage>
        <taxon>Eukaryota</taxon>
        <taxon>Metazoa</taxon>
        <taxon>Ecdysozoa</taxon>
        <taxon>Arthropoda</taxon>
        <taxon>Hexapoda</taxon>
        <taxon>Insecta</taxon>
        <taxon>Pterygota</taxon>
        <taxon>Neoptera</taxon>
        <taxon>Endopterygota</taxon>
        <taxon>Coleoptera</taxon>
        <taxon>Polyphaga</taxon>
        <taxon>Scarabaeiformia</taxon>
        <taxon>Scarabaeidae</taxon>
        <taxon>Rutelinae</taxon>
        <taxon>Popillia</taxon>
    </lineage>
</organism>
<sequence>MSSSGSYRIESLKRDNYDTWKLQAQAILTRNGLWNYVSGKTLRPTTEGPELEKWDQEDLNAKSELILIISPGELKQIKNCKTSKDLWDTLSKNFESKGPARKATLLKQLILHKMKDSDDYYDAVLNPIESRDQLPSPENLKIKILEESEARSKTKTSTVEGAFFSRNYKGARRTTSSSNDQYKQNSKQKCGKCFKFGHATKFCRSRDPKTKEETLKIEESLSMSLGSTNTFSWCLDSGCSSHMCSKRDEFLSLKEENKGFLKLASTDGTAEIEGSGDIRIKVSDTSYSTVRLYE</sequence>
<name>A0AAW1MEP1_POPJA</name>
<keyword evidence="3" id="KW-1185">Reference proteome</keyword>
<dbReference type="PANTHER" id="PTHR47481">
    <property type="match status" value="1"/>
</dbReference>
<proteinExistence type="predicted"/>
<dbReference type="AlphaFoldDB" id="A0AAW1MEP1"/>
<gene>
    <name evidence="2" type="ORF">QE152_g6463</name>
</gene>
<dbReference type="Proteomes" id="UP001458880">
    <property type="component" value="Unassembled WGS sequence"/>
</dbReference>
<dbReference type="Pfam" id="PF14223">
    <property type="entry name" value="Retrotran_gag_2"/>
    <property type="match status" value="1"/>
</dbReference>
<evidence type="ECO:0000313" key="3">
    <source>
        <dbReference type="Proteomes" id="UP001458880"/>
    </source>
</evidence>